<accession>A0A849L7P9</accession>
<dbReference type="PANTHER" id="PTHR30269">
    <property type="entry name" value="TRANSMEMBRANE PROTEIN YFCA"/>
    <property type="match status" value="1"/>
</dbReference>
<feature type="transmembrane region" description="Helical" evidence="8">
    <location>
        <begin position="95"/>
        <end position="114"/>
    </location>
</feature>
<gene>
    <name evidence="9" type="ORF">HMH01_16685</name>
</gene>
<evidence type="ECO:0000256" key="6">
    <source>
        <dbReference type="ARBA" id="ARBA00022989"/>
    </source>
</evidence>
<feature type="transmembrane region" description="Helical" evidence="8">
    <location>
        <begin position="216"/>
        <end position="234"/>
    </location>
</feature>
<evidence type="ECO:0000256" key="5">
    <source>
        <dbReference type="ARBA" id="ARBA00022692"/>
    </source>
</evidence>
<sequence>MEFLAANLIVFLAAAIQACTGFGFSVLATPLLLLIFAPAAAIQINLALSILISAVLLPKLWADLDRVLLRRLILGSLAGAPLGIAIHAVADATHLRKAIGVLLILFTVALVRNIRLARSRRRDYLTGGCAGALSSSLGMPGPPLMIYFAGGSMDPALLRSTTLVCFLIVYSVSLMLQLGISPAPRDSLGSALELVPATLAGVFLGQMAFRHIGTRTFVRALRILLAVTGAYLVLS</sequence>
<dbReference type="PANTHER" id="PTHR30269:SF37">
    <property type="entry name" value="MEMBRANE TRANSPORTER PROTEIN"/>
    <property type="match status" value="1"/>
</dbReference>
<dbReference type="InterPro" id="IPR002781">
    <property type="entry name" value="TM_pro_TauE-like"/>
</dbReference>
<dbReference type="GO" id="GO:0005886">
    <property type="term" value="C:plasma membrane"/>
    <property type="evidence" value="ECO:0007669"/>
    <property type="project" value="UniProtKB-SubCell"/>
</dbReference>
<dbReference type="AlphaFoldDB" id="A0A849L7P9"/>
<evidence type="ECO:0000256" key="4">
    <source>
        <dbReference type="ARBA" id="ARBA00022475"/>
    </source>
</evidence>
<comment type="similarity">
    <text evidence="2 8">Belongs to the 4-toluene sulfonate uptake permease (TSUP) (TC 2.A.102) family.</text>
</comment>
<feature type="transmembrane region" description="Helical" evidence="8">
    <location>
        <begin position="188"/>
        <end position="209"/>
    </location>
</feature>
<dbReference type="Proteomes" id="UP000572377">
    <property type="component" value="Unassembled WGS sequence"/>
</dbReference>
<evidence type="ECO:0000313" key="9">
    <source>
        <dbReference type="EMBL" id="NNU82077.1"/>
    </source>
</evidence>
<dbReference type="EMBL" id="JABFBC010000005">
    <property type="protein sequence ID" value="NNU82077.1"/>
    <property type="molecule type" value="Genomic_DNA"/>
</dbReference>
<proteinExistence type="inferred from homology"/>
<evidence type="ECO:0000256" key="7">
    <source>
        <dbReference type="ARBA" id="ARBA00023136"/>
    </source>
</evidence>
<keyword evidence="7 8" id="KW-0472">Membrane</keyword>
<feature type="transmembrane region" description="Helical" evidence="8">
    <location>
        <begin position="156"/>
        <end position="176"/>
    </location>
</feature>
<keyword evidence="4 8" id="KW-1003">Cell membrane</keyword>
<comment type="subcellular location">
    <subcellularLocation>
        <location evidence="1 8">Cell membrane</location>
        <topology evidence="1 8">Multi-pass membrane protein</topology>
    </subcellularLocation>
</comment>
<dbReference type="RefSeq" id="WP_171326940.1">
    <property type="nucleotide sequence ID" value="NZ_JABFBC010000005.1"/>
</dbReference>
<organism evidence="9 10">
    <name type="scientific">Halovulum dunhuangense</name>
    <dbReference type="NCBI Taxonomy" id="1505036"/>
    <lineage>
        <taxon>Bacteria</taxon>
        <taxon>Pseudomonadati</taxon>
        <taxon>Pseudomonadota</taxon>
        <taxon>Alphaproteobacteria</taxon>
        <taxon>Rhodobacterales</taxon>
        <taxon>Paracoccaceae</taxon>
        <taxon>Halovulum</taxon>
    </lineage>
</organism>
<evidence type="ECO:0000256" key="3">
    <source>
        <dbReference type="ARBA" id="ARBA00022448"/>
    </source>
</evidence>
<feature type="transmembrane region" description="Helical" evidence="8">
    <location>
        <begin position="31"/>
        <end position="56"/>
    </location>
</feature>
<feature type="transmembrane region" description="Helical" evidence="8">
    <location>
        <begin position="68"/>
        <end position="89"/>
    </location>
</feature>
<keyword evidence="6 8" id="KW-1133">Transmembrane helix</keyword>
<protein>
    <recommendedName>
        <fullName evidence="8">Probable membrane transporter protein</fullName>
    </recommendedName>
</protein>
<name>A0A849L7P9_9RHOB</name>
<comment type="caution">
    <text evidence="9">The sequence shown here is derived from an EMBL/GenBank/DDBJ whole genome shotgun (WGS) entry which is preliminary data.</text>
</comment>
<dbReference type="Pfam" id="PF01925">
    <property type="entry name" value="TauE"/>
    <property type="match status" value="1"/>
</dbReference>
<keyword evidence="5 8" id="KW-0812">Transmembrane</keyword>
<evidence type="ECO:0000256" key="2">
    <source>
        <dbReference type="ARBA" id="ARBA00009142"/>
    </source>
</evidence>
<keyword evidence="10" id="KW-1185">Reference proteome</keyword>
<evidence type="ECO:0000313" key="10">
    <source>
        <dbReference type="Proteomes" id="UP000572377"/>
    </source>
</evidence>
<evidence type="ECO:0000256" key="1">
    <source>
        <dbReference type="ARBA" id="ARBA00004651"/>
    </source>
</evidence>
<reference evidence="9 10" key="1">
    <citation type="submission" date="2020-05" db="EMBL/GenBank/DDBJ databases">
        <title>Gimesia benthica sp. nov., a novel planctomycete isolated from a deep-sea water sample of the Northwest Indian Ocean.</title>
        <authorList>
            <person name="Wang J."/>
            <person name="Ruan C."/>
            <person name="Song L."/>
            <person name="Zhu Y."/>
            <person name="Li A."/>
            <person name="Zheng X."/>
            <person name="Wang L."/>
            <person name="Lu Z."/>
            <person name="Huang Y."/>
            <person name="Du W."/>
            <person name="Zhou Y."/>
            <person name="Huang L."/>
            <person name="Dai X."/>
        </authorList>
    </citation>
    <scope>NUCLEOTIDE SEQUENCE [LARGE SCALE GENOMIC DNA]</scope>
    <source>
        <strain evidence="9 10">YYQ-30</strain>
    </source>
</reference>
<dbReference type="InterPro" id="IPR052017">
    <property type="entry name" value="TSUP"/>
</dbReference>
<keyword evidence="3" id="KW-0813">Transport</keyword>
<evidence type="ECO:0000256" key="8">
    <source>
        <dbReference type="RuleBase" id="RU363041"/>
    </source>
</evidence>